<dbReference type="EMBL" id="JAPAIK010000617">
    <property type="protein sequence ID" value="MCW1073802.1"/>
    <property type="molecule type" value="Genomic_DNA"/>
</dbReference>
<sequence>TVSHPEFNGLGGAVFTEGATVELSGGTLSENATEVGGAMALMQSPFTMSGGEVRGNSNGEFAGFGGGILIDGGTATF</sequence>
<feature type="non-terminal residue" evidence="1">
    <location>
        <position position="77"/>
    </location>
</feature>
<proteinExistence type="predicted"/>
<dbReference type="RefSeq" id="WP_264345384.1">
    <property type="nucleotide sequence ID" value="NZ_JAPAIK010000617.1"/>
</dbReference>
<dbReference type="AlphaFoldDB" id="A0AAW5TF51"/>
<reference evidence="1" key="1">
    <citation type="submission" date="2022-10" db="EMBL/GenBank/DDBJ databases">
        <title>Comparative genomic study of S. anginosus.</title>
        <authorList>
            <person name="Prasad A."/>
            <person name="Ene A."/>
            <person name="Jablonska S."/>
            <person name="Du J."/>
            <person name="Wolfe A.J."/>
            <person name="Putonti C."/>
        </authorList>
    </citation>
    <scope>NUCLEOTIDE SEQUENCE</scope>
    <source>
        <strain evidence="1">UMB6888</strain>
    </source>
</reference>
<accession>A0AAW5TF51</accession>
<evidence type="ECO:0000313" key="1">
    <source>
        <dbReference type="EMBL" id="MCW1073802.1"/>
    </source>
</evidence>
<protein>
    <submittedName>
        <fullName evidence="1">Uncharacterized protein</fullName>
    </submittedName>
</protein>
<feature type="non-terminal residue" evidence="1">
    <location>
        <position position="1"/>
    </location>
</feature>
<organism evidence="1 2">
    <name type="scientific">Streptococcus anginosus</name>
    <dbReference type="NCBI Taxonomy" id="1328"/>
    <lineage>
        <taxon>Bacteria</taxon>
        <taxon>Bacillati</taxon>
        <taxon>Bacillota</taxon>
        <taxon>Bacilli</taxon>
        <taxon>Lactobacillales</taxon>
        <taxon>Streptococcaceae</taxon>
        <taxon>Streptococcus</taxon>
        <taxon>Streptococcus anginosus group</taxon>
    </lineage>
</organism>
<dbReference type="Proteomes" id="UP001208853">
    <property type="component" value="Unassembled WGS sequence"/>
</dbReference>
<evidence type="ECO:0000313" key="2">
    <source>
        <dbReference type="Proteomes" id="UP001208853"/>
    </source>
</evidence>
<name>A0AAW5TF51_STRAP</name>
<gene>
    <name evidence="1" type="ORF">OJ930_12570</name>
</gene>
<comment type="caution">
    <text evidence="1">The sequence shown here is derived from an EMBL/GenBank/DDBJ whole genome shotgun (WGS) entry which is preliminary data.</text>
</comment>